<dbReference type="EMBL" id="CP056066">
    <property type="protein sequence ID" value="UKJ89060.1"/>
    <property type="molecule type" value="Genomic_DNA"/>
</dbReference>
<name>A0A976M610_THEOR</name>
<proteinExistence type="predicted"/>
<dbReference type="AlphaFoldDB" id="A0A976M610"/>
<protein>
    <submittedName>
        <fullName evidence="1">Uncharacterized protein</fullName>
    </submittedName>
</protein>
<evidence type="ECO:0000313" key="2">
    <source>
        <dbReference type="Proteomes" id="UP000244803"/>
    </source>
</evidence>
<organism evidence="1 2">
    <name type="scientific">Theileria orientalis</name>
    <dbReference type="NCBI Taxonomy" id="68886"/>
    <lineage>
        <taxon>Eukaryota</taxon>
        <taxon>Sar</taxon>
        <taxon>Alveolata</taxon>
        <taxon>Apicomplexa</taxon>
        <taxon>Aconoidasida</taxon>
        <taxon>Piroplasmida</taxon>
        <taxon>Theileriidae</taxon>
        <taxon>Theileria</taxon>
    </lineage>
</organism>
<accession>A0A976M610</accession>
<reference evidence="1" key="1">
    <citation type="submission" date="2022-07" db="EMBL/GenBank/DDBJ databases">
        <title>Evaluation of T. orientalis genome assembly methods using nanopore sequencing and analysis of variation between genomes.</title>
        <authorList>
            <person name="Yam J."/>
            <person name="Micallef M.L."/>
            <person name="Liu M."/>
            <person name="Djordjevic S.P."/>
            <person name="Bogema D.R."/>
            <person name="Jenkins C."/>
        </authorList>
    </citation>
    <scope>NUCLEOTIDE SEQUENCE</scope>
    <source>
        <strain evidence="1">Fish Creek</strain>
    </source>
</reference>
<dbReference type="Proteomes" id="UP000244803">
    <property type="component" value="Chromosome 3"/>
</dbReference>
<sequence length="152" mass="17149">MSSDLNKINAHFMKVCKSTKTLNEIAVKKNSANDYSINCINPYINYESDSGEYVTLEDIKREKVNINEINGMYKQKFKPILYGAEDGIFSVGGNYNESSTLNINSMRKSGTIINDINSVGDNEYNEKVEKNKAGVNEPSVKNQTRVRSNYVK</sequence>
<gene>
    <name evidence="1" type="ORF">MACJ_002306</name>
</gene>
<evidence type="ECO:0000313" key="1">
    <source>
        <dbReference type="EMBL" id="UKJ89060.1"/>
    </source>
</evidence>
<dbReference type="OrthoDB" id="10440707at2759"/>